<evidence type="ECO:0000313" key="1">
    <source>
        <dbReference type="EMBL" id="RMX59470.1"/>
    </source>
</evidence>
<proteinExistence type="predicted"/>
<name>A0A3M6V0Q0_POCDA</name>
<protein>
    <submittedName>
        <fullName evidence="1">Uncharacterized protein</fullName>
    </submittedName>
</protein>
<dbReference type="AlphaFoldDB" id="A0A3M6V0Q0"/>
<dbReference type="Proteomes" id="UP000275408">
    <property type="component" value="Unassembled WGS sequence"/>
</dbReference>
<organism evidence="1 2">
    <name type="scientific">Pocillopora damicornis</name>
    <name type="common">Cauliflower coral</name>
    <name type="synonym">Millepora damicornis</name>
    <dbReference type="NCBI Taxonomy" id="46731"/>
    <lineage>
        <taxon>Eukaryota</taxon>
        <taxon>Metazoa</taxon>
        <taxon>Cnidaria</taxon>
        <taxon>Anthozoa</taxon>
        <taxon>Hexacorallia</taxon>
        <taxon>Scleractinia</taxon>
        <taxon>Astrocoeniina</taxon>
        <taxon>Pocilloporidae</taxon>
        <taxon>Pocillopora</taxon>
    </lineage>
</organism>
<reference evidence="1 2" key="1">
    <citation type="journal article" date="2018" name="Sci. Rep.">
        <title>Comparative analysis of the Pocillopora damicornis genome highlights role of immune system in coral evolution.</title>
        <authorList>
            <person name="Cunning R."/>
            <person name="Bay R.A."/>
            <person name="Gillette P."/>
            <person name="Baker A.C."/>
            <person name="Traylor-Knowles N."/>
        </authorList>
    </citation>
    <scope>NUCLEOTIDE SEQUENCE [LARGE SCALE GENOMIC DNA]</scope>
    <source>
        <strain evidence="1">RSMAS</strain>
        <tissue evidence="1">Whole animal</tissue>
    </source>
</reference>
<accession>A0A3M6V0Q0</accession>
<gene>
    <name evidence="1" type="ORF">pdam_00018377</name>
</gene>
<evidence type="ECO:0000313" key="2">
    <source>
        <dbReference type="Proteomes" id="UP000275408"/>
    </source>
</evidence>
<dbReference type="EMBL" id="RCHS01000339">
    <property type="protein sequence ID" value="RMX59470.1"/>
    <property type="molecule type" value="Genomic_DNA"/>
</dbReference>
<sequence length="131" mass="15543">MRRKYQETRTKLVDWITTNDRDKEQAEQNLMDTDYTMKLHKKVHNQELDLREPQISSFYKPSVQQKQEMKEGKRSTTDLVWSLKIFNIDRTLVNKNEPVLYHLKDGPKRGFVGEELQIGPPGIELPSEEIR</sequence>
<keyword evidence="2" id="KW-1185">Reference proteome</keyword>
<comment type="caution">
    <text evidence="1">The sequence shown here is derived from an EMBL/GenBank/DDBJ whole genome shotgun (WGS) entry which is preliminary data.</text>
</comment>